<comment type="caution">
    <text evidence="1">The sequence shown here is derived from an EMBL/GenBank/DDBJ whole genome shotgun (WGS) entry which is preliminary data.</text>
</comment>
<dbReference type="EMBL" id="JAGKQH010000015">
    <property type="protein sequence ID" value="KAG6579180.1"/>
    <property type="molecule type" value="Genomic_DNA"/>
</dbReference>
<dbReference type="Proteomes" id="UP000685013">
    <property type="component" value="Chromosome 15"/>
</dbReference>
<organism evidence="1 2">
    <name type="scientific">Cucurbita argyrosperma subsp. sororia</name>
    <dbReference type="NCBI Taxonomy" id="37648"/>
    <lineage>
        <taxon>Eukaryota</taxon>
        <taxon>Viridiplantae</taxon>
        <taxon>Streptophyta</taxon>
        <taxon>Embryophyta</taxon>
        <taxon>Tracheophyta</taxon>
        <taxon>Spermatophyta</taxon>
        <taxon>Magnoliopsida</taxon>
        <taxon>eudicotyledons</taxon>
        <taxon>Gunneridae</taxon>
        <taxon>Pentapetalae</taxon>
        <taxon>rosids</taxon>
        <taxon>fabids</taxon>
        <taxon>Cucurbitales</taxon>
        <taxon>Cucurbitaceae</taxon>
        <taxon>Cucurbiteae</taxon>
        <taxon>Cucurbita</taxon>
    </lineage>
</organism>
<keyword evidence="2" id="KW-1185">Reference proteome</keyword>
<gene>
    <name evidence="1" type="ORF">SDJN03_23628</name>
</gene>
<dbReference type="AlphaFoldDB" id="A0AAV6MDU5"/>
<sequence>MAAKVVVGWKSNWELHHQNPRKRDKREICVILNKSRAISVILLNTKSRSSLRLRMKMLEIFAVARRSCRSKDCRLVDEGKEE</sequence>
<accession>A0AAV6MDU5</accession>
<evidence type="ECO:0000313" key="2">
    <source>
        <dbReference type="Proteomes" id="UP000685013"/>
    </source>
</evidence>
<evidence type="ECO:0000313" key="1">
    <source>
        <dbReference type="EMBL" id="KAG6579180.1"/>
    </source>
</evidence>
<reference evidence="1 2" key="1">
    <citation type="journal article" date="2021" name="Hortic Res">
        <title>The domestication of Cucurbita argyrosperma as revealed by the genome of its wild relative.</title>
        <authorList>
            <person name="Barrera-Redondo J."/>
            <person name="Sanchez-de la Vega G."/>
            <person name="Aguirre-Liguori J.A."/>
            <person name="Castellanos-Morales G."/>
            <person name="Gutierrez-Guerrero Y.T."/>
            <person name="Aguirre-Dugua X."/>
            <person name="Aguirre-Planter E."/>
            <person name="Tenaillon M.I."/>
            <person name="Lira-Saade R."/>
            <person name="Eguiarte L.E."/>
        </authorList>
    </citation>
    <scope>NUCLEOTIDE SEQUENCE [LARGE SCALE GENOMIC DNA]</scope>
    <source>
        <strain evidence="1">JBR-2021</strain>
    </source>
</reference>
<name>A0AAV6MDU5_9ROSI</name>
<feature type="non-terminal residue" evidence="1">
    <location>
        <position position="1"/>
    </location>
</feature>
<protein>
    <submittedName>
        <fullName evidence="1">Uncharacterized protein</fullName>
    </submittedName>
</protein>
<proteinExistence type="predicted"/>